<evidence type="ECO:0000313" key="4">
    <source>
        <dbReference type="Proteomes" id="UP000317940"/>
    </source>
</evidence>
<feature type="transmembrane region" description="Helical" evidence="2">
    <location>
        <begin position="34"/>
        <end position="54"/>
    </location>
</feature>
<keyword evidence="4" id="KW-1185">Reference proteome</keyword>
<protein>
    <recommendedName>
        <fullName evidence="5">Integral membrane protein</fullName>
    </recommendedName>
</protein>
<name>A0A561UGZ2_9ACTN</name>
<accession>A0A561UGZ2</accession>
<feature type="transmembrane region" description="Helical" evidence="2">
    <location>
        <begin position="86"/>
        <end position="104"/>
    </location>
</feature>
<keyword evidence="2" id="KW-0812">Transmembrane</keyword>
<keyword evidence="2" id="KW-1133">Transmembrane helix</keyword>
<keyword evidence="2" id="KW-0472">Membrane</keyword>
<organism evidence="3 4">
    <name type="scientific">Kitasatospora viridis</name>
    <dbReference type="NCBI Taxonomy" id="281105"/>
    <lineage>
        <taxon>Bacteria</taxon>
        <taxon>Bacillati</taxon>
        <taxon>Actinomycetota</taxon>
        <taxon>Actinomycetes</taxon>
        <taxon>Kitasatosporales</taxon>
        <taxon>Streptomycetaceae</taxon>
        <taxon>Kitasatospora</taxon>
    </lineage>
</organism>
<dbReference type="EMBL" id="VIWT01000001">
    <property type="protein sequence ID" value="TWF98627.1"/>
    <property type="molecule type" value="Genomic_DNA"/>
</dbReference>
<feature type="compositionally biased region" description="Low complexity" evidence="1">
    <location>
        <begin position="1"/>
        <end position="19"/>
    </location>
</feature>
<feature type="region of interest" description="Disordered" evidence="1">
    <location>
        <begin position="1"/>
        <end position="20"/>
    </location>
</feature>
<dbReference type="AlphaFoldDB" id="A0A561UGZ2"/>
<reference evidence="3 4" key="1">
    <citation type="submission" date="2019-06" db="EMBL/GenBank/DDBJ databases">
        <title>Sequencing the genomes of 1000 actinobacteria strains.</title>
        <authorList>
            <person name="Klenk H.-P."/>
        </authorList>
    </citation>
    <scope>NUCLEOTIDE SEQUENCE [LARGE SCALE GENOMIC DNA]</scope>
    <source>
        <strain evidence="3 4">DSM 44826</strain>
    </source>
</reference>
<evidence type="ECO:0000313" key="3">
    <source>
        <dbReference type="EMBL" id="TWF98627.1"/>
    </source>
</evidence>
<gene>
    <name evidence="3" type="ORF">FHX73_112448</name>
</gene>
<proteinExistence type="predicted"/>
<comment type="caution">
    <text evidence="3">The sequence shown here is derived from an EMBL/GenBank/DDBJ whole genome shotgun (WGS) entry which is preliminary data.</text>
</comment>
<dbReference type="RefSeq" id="WP_246213481.1">
    <property type="nucleotide sequence ID" value="NZ_BAAAMZ010000045.1"/>
</dbReference>
<evidence type="ECO:0008006" key="5">
    <source>
        <dbReference type="Google" id="ProtNLM"/>
    </source>
</evidence>
<sequence>MSSHRPAATPGAAEPAPRRFGVPAPRGAGWDLRLLRAVPFAAVCTLIAALGHHLAQGCPVAPRTVALGFTAVLLPSAALGGRERSLAGIAGALGIGQLGLHLLFHTVGQAATAGTGGLTLDQLAGRLVCNDMPGMRGMLPPGTDPAALVGAAGLDPHAVAAAAPMAHGPWWLFGLTPAMLLGHLLAAVVAGWWLRCGEAALWRLVRSAGRAARELTRWTAPLYRALALLAALLRGLTAERPRPVRRRPERHRLPVAVVLRHSVVRRGPPAAAWAR</sequence>
<dbReference type="Proteomes" id="UP000317940">
    <property type="component" value="Unassembled WGS sequence"/>
</dbReference>
<evidence type="ECO:0000256" key="2">
    <source>
        <dbReference type="SAM" id="Phobius"/>
    </source>
</evidence>
<feature type="transmembrane region" description="Helical" evidence="2">
    <location>
        <begin position="170"/>
        <end position="194"/>
    </location>
</feature>
<evidence type="ECO:0000256" key="1">
    <source>
        <dbReference type="SAM" id="MobiDB-lite"/>
    </source>
</evidence>
<feature type="transmembrane region" description="Helical" evidence="2">
    <location>
        <begin position="60"/>
        <end position="79"/>
    </location>
</feature>